<organism evidence="25 26">
    <name type="scientific">Penicillium decumbens</name>
    <dbReference type="NCBI Taxonomy" id="69771"/>
    <lineage>
        <taxon>Eukaryota</taxon>
        <taxon>Fungi</taxon>
        <taxon>Dikarya</taxon>
        <taxon>Ascomycota</taxon>
        <taxon>Pezizomycotina</taxon>
        <taxon>Eurotiomycetes</taxon>
        <taxon>Eurotiomycetidae</taxon>
        <taxon>Eurotiales</taxon>
        <taxon>Aspergillaceae</taxon>
        <taxon>Penicillium</taxon>
    </lineage>
</organism>
<feature type="region of interest" description="Disordered" evidence="23">
    <location>
        <begin position="1074"/>
        <end position="1102"/>
    </location>
</feature>
<evidence type="ECO:0000256" key="5">
    <source>
        <dbReference type="ARBA" id="ARBA00022695"/>
    </source>
</evidence>
<keyword evidence="13" id="KW-0694">RNA-binding</keyword>
<feature type="compositionally biased region" description="Polar residues" evidence="23">
    <location>
        <begin position="331"/>
        <end position="352"/>
    </location>
</feature>
<dbReference type="InterPro" id="IPR013103">
    <property type="entry name" value="RVT_2"/>
</dbReference>
<evidence type="ECO:0000256" key="14">
    <source>
        <dbReference type="ARBA" id="ARBA00022908"/>
    </source>
</evidence>
<keyword evidence="7" id="KW-0479">Metal-binding</keyword>
<dbReference type="GO" id="GO:0006508">
    <property type="term" value="P:proteolysis"/>
    <property type="evidence" value="ECO:0007669"/>
    <property type="project" value="UniProtKB-KW"/>
</dbReference>
<dbReference type="PANTHER" id="PTHR42648">
    <property type="entry name" value="TRANSPOSASE, PUTATIVE-RELATED"/>
    <property type="match status" value="1"/>
</dbReference>
<dbReference type="GO" id="GO:0003887">
    <property type="term" value="F:DNA-directed DNA polymerase activity"/>
    <property type="evidence" value="ECO:0007669"/>
    <property type="project" value="UniProtKB-KW"/>
</dbReference>
<keyword evidence="16" id="KW-0808">Transferase</keyword>
<evidence type="ECO:0000256" key="21">
    <source>
        <dbReference type="ARBA" id="ARBA00048173"/>
    </source>
</evidence>
<dbReference type="AlphaFoldDB" id="A0A1V6NJN7"/>
<keyword evidence="6" id="KW-0540">Nuclease</keyword>
<keyword evidence="11" id="KW-0067">ATP-binding</keyword>
<evidence type="ECO:0000256" key="8">
    <source>
        <dbReference type="ARBA" id="ARBA00022741"/>
    </source>
</evidence>
<evidence type="ECO:0000256" key="19">
    <source>
        <dbReference type="ARBA" id="ARBA00023172"/>
    </source>
</evidence>
<feature type="compositionally biased region" description="Low complexity" evidence="23">
    <location>
        <begin position="319"/>
        <end position="330"/>
    </location>
</feature>
<keyword evidence="4" id="KW-0645">Protease</keyword>
<evidence type="ECO:0000256" key="15">
    <source>
        <dbReference type="ARBA" id="ARBA00022918"/>
    </source>
</evidence>
<keyword evidence="18" id="KW-0238">DNA-binding</keyword>
<comment type="function">
    <text evidence="1">The aspartyl protease (PR) mediates the proteolytic cleavages of the Gag and Gag-Pol polyproteins after assembly of the VLP.</text>
</comment>
<accession>A0A1V6NJN7</accession>
<comment type="catalytic activity">
    <reaction evidence="21">
        <text>DNA(n) + a 2'-deoxyribonucleoside 5'-triphosphate = DNA(n+1) + diphosphate</text>
        <dbReference type="Rhea" id="RHEA:22508"/>
        <dbReference type="Rhea" id="RHEA-COMP:17339"/>
        <dbReference type="Rhea" id="RHEA-COMP:17340"/>
        <dbReference type="ChEBI" id="CHEBI:33019"/>
        <dbReference type="ChEBI" id="CHEBI:61560"/>
        <dbReference type="ChEBI" id="CHEBI:173112"/>
        <dbReference type="EC" id="2.7.7.49"/>
    </reaction>
</comment>
<keyword evidence="8" id="KW-0547">Nucleotide-binding</keyword>
<dbReference type="InterPro" id="IPR054722">
    <property type="entry name" value="PolX-like_BBD"/>
</dbReference>
<evidence type="ECO:0000256" key="10">
    <source>
        <dbReference type="ARBA" id="ARBA00022801"/>
    </source>
</evidence>
<keyword evidence="17" id="KW-0917">Virion maturation</keyword>
<dbReference type="InterPro" id="IPR012337">
    <property type="entry name" value="RNaseH-like_sf"/>
</dbReference>
<dbReference type="OrthoDB" id="3799035at2759"/>
<comment type="caution">
    <text evidence="25">The sequence shown here is derived from an EMBL/GenBank/DDBJ whole genome shotgun (WGS) entry which is preliminary data.</text>
</comment>
<dbReference type="GO" id="GO:0046872">
    <property type="term" value="F:metal ion binding"/>
    <property type="evidence" value="ECO:0007669"/>
    <property type="project" value="UniProtKB-KW"/>
</dbReference>
<evidence type="ECO:0000256" key="16">
    <source>
        <dbReference type="ARBA" id="ARBA00022932"/>
    </source>
</evidence>
<dbReference type="GO" id="GO:0004519">
    <property type="term" value="F:endonuclease activity"/>
    <property type="evidence" value="ECO:0007669"/>
    <property type="project" value="UniProtKB-KW"/>
</dbReference>
<dbReference type="Proteomes" id="UP000191522">
    <property type="component" value="Unassembled WGS sequence"/>
</dbReference>
<evidence type="ECO:0000313" key="25">
    <source>
        <dbReference type="EMBL" id="OQD64948.1"/>
    </source>
</evidence>
<dbReference type="STRING" id="69771.A0A1V6NJN7"/>
<gene>
    <name evidence="25" type="ORF">PENDEC_c106G05714</name>
</gene>
<feature type="domain" description="Integrase catalytic" evidence="24">
    <location>
        <begin position="584"/>
        <end position="767"/>
    </location>
</feature>
<feature type="non-terminal residue" evidence="25">
    <location>
        <position position="1276"/>
    </location>
</feature>
<dbReference type="InterPro" id="IPR036397">
    <property type="entry name" value="RNaseH_sf"/>
</dbReference>
<dbReference type="Gene3D" id="3.30.420.10">
    <property type="entry name" value="Ribonuclease H-like superfamily/Ribonuclease H"/>
    <property type="match status" value="1"/>
</dbReference>
<dbReference type="GO" id="GO:0015074">
    <property type="term" value="P:DNA integration"/>
    <property type="evidence" value="ECO:0007669"/>
    <property type="project" value="UniProtKB-KW"/>
</dbReference>
<dbReference type="Pfam" id="PF25597">
    <property type="entry name" value="SH3_retrovirus"/>
    <property type="match status" value="1"/>
</dbReference>
<dbReference type="GO" id="GO:0003964">
    <property type="term" value="F:RNA-directed DNA polymerase activity"/>
    <property type="evidence" value="ECO:0007669"/>
    <property type="project" value="UniProtKB-KW"/>
</dbReference>
<dbReference type="EMBL" id="MDYL01000106">
    <property type="protein sequence ID" value="OQD64948.1"/>
    <property type="molecule type" value="Genomic_DNA"/>
</dbReference>
<keyword evidence="20" id="KW-0511">Multifunctional enzyme</keyword>
<feature type="compositionally biased region" description="Polar residues" evidence="23">
    <location>
        <begin position="1008"/>
        <end position="1027"/>
    </location>
</feature>
<feature type="region of interest" description="Disordered" evidence="23">
    <location>
        <begin position="929"/>
        <end position="951"/>
    </location>
</feature>
<feature type="region of interest" description="Disordered" evidence="23">
    <location>
        <begin position="966"/>
        <end position="1029"/>
    </location>
</feature>
<dbReference type="InterPro" id="IPR001584">
    <property type="entry name" value="Integrase_cat-core"/>
</dbReference>
<evidence type="ECO:0000256" key="3">
    <source>
        <dbReference type="ARBA" id="ARBA00022612"/>
    </source>
</evidence>
<dbReference type="PROSITE" id="PS50994">
    <property type="entry name" value="INTEGRASE"/>
    <property type="match status" value="1"/>
</dbReference>
<keyword evidence="10" id="KW-0378">Hydrolase</keyword>
<keyword evidence="9" id="KW-0255">Endonuclease</keyword>
<dbReference type="Pfam" id="PF07727">
    <property type="entry name" value="RVT_2"/>
    <property type="match status" value="1"/>
</dbReference>
<dbReference type="GO" id="GO:0003677">
    <property type="term" value="F:DNA binding"/>
    <property type="evidence" value="ECO:0007669"/>
    <property type="project" value="UniProtKB-KW"/>
</dbReference>
<reference evidence="26" key="1">
    <citation type="journal article" date="2017" name="Nat. Microbiol.">
        <title>Global analysis of biosynthetic gene clusters reveals vast potential of secondary metabolite production in Penicillium species.</title>
        <authorList>
            <person name="Nielsen J.C."/>
            <person name="Grijseels S."/>
            <person name="Prigent S."/>
            <person name="Ji B."/>
            <person name="Dainat J."/>
            <person name="Nielsen K.F."/>
            <person name="Frisvad J.C."/>
            <person name="Workman M."/>
            <person name="Nielsen J."/>
        </authorList>
    </citation>
    <scope>NUCLEOTIDE SEQUENCE [LARGE SCALE GENOMIC DNA]</scope>
    <source>
        <strain evidence="26">IBT 11843</strain>
    </source>
</reference>
<dbReference type="GO" id="GO:0003723">
    <property type="term" value="F:RNA binding"/>
    <property type="evidence" value="ECO:0007669"/>
    <property type="project" value="UniProtKB-KW"/>
</dbReference>
<dbReference type="GO" id="GO:0006310">
    <property type="term" value="P:DNA recombination"/>
    <property type="evidence" value="ECO:0007669"/>
    <property type="project" value="UniProtKB-KW"/>
</dbReference>
<evidence type="ECO:0000256" key="9">
    <source>
        <dbReference type="ARBA" id="ARBA00022759"/>
    </source>
</evidence>
<dbReference type="InterPro" id="IPR057670">
    <property type="entry name" value="SH3_retrovirus"/>
</dbReference>
<evidence type="ECO:0000256" key="18">
    <source>
        <dbReference type="ARBA" id="ARBA00023125"/>
    </source>
</evidence>
<dbReference type="GO" id="GO:0005634">
    <property type="term" value="C:nucleus"/>
    <property type="evidence" value="ECO:0007669"/>
    <property type="project" value="UniProtKB-ARBA"/>
</dbReference>
<feature type="compositionally biased region" description="Basic and acidic residues" evidence="23">
    <location>
        <begin position="252"/>
        <end position="268"/>
    </location>
</feature>
<feature type="compositionally biased region" description="Polar residues" evidence="23">
    <location>
        <begin position="304"/>
        <end position="318"/>
    </location>
</feature>
<keyword evidence="15" id="KW-0695">RNA-directed DNA polymerase</keyword>
<keyword evidence="14" id="KW-0229">DNA integration</keyword>
<feature type="compositionally biased region" description="Basic and acidic residues" evidence="23">
    <location>
        <begin position="1084"/>
        <end position="1094"/>
    </location>
</feature>
<evidence type="ECO:0000256" key="7">
    <source>
        <dbReference type="ARBA" id="ARBA00022723"/>
    </source>
</evidence>
<comment type="catalytic activity">
    <reaction evidence="22">
        <text>DNA(n) + a 2'-deoxyribonucleoside 5'-triphosphate = DNA(n+1) + diphosphate</text>
        <dbReference type="Rhea" id="RHEA:22508"/>
        <dbReference type="Rhea" id="RHEA-COMP:17339"/>
        <dbReference type="Rhea" id="RHEA-COMP:17340"/>
        <dbReference type="ChEBI" id="CHEBI:33019"/>
        <dbReference type="ChEBI" id="CHEBI:61560"/>
        <dbReference type="ChEBI" id="CHEBI:173112"/>
        <dbReference type="EC" id="2.7.7.7"/>
    </reaction>
</comment>
<name>A0A1V6NJN7_PENDC</name>
<evidence type="ECO:0000256" key="23">
    <source>
        <dbReference type="SAM" id="MobiDB-lite"/>
    </source>
</evidence>
<evidence type="ECO:0000256" key="17">
    <source>
        <dbReference type="ARBA" id="ARBA00023113"/>
    </source>
</evidence>
<evidence type="ECO:0000256" key="11">
    <source>
        <dbReference type="ARBA" id="ARBA00022840"/>
    </source>
</evidence>
<keyword evidence="16" id="KW-0239">DNA-directed DNA polymerase</keyword>
<protein>
    <recommendedName>
        <fullName evidence="24">Integrase catalytic domain-containing protein</fullName>
    </recommendedName>
</protein>
<dbReference type="PANTHER" id="PTHR42648:SF11">
    <property type="entry name" value="TRANSPOSON TY4-P GAG-POL POLYPROTEIN"/>
    <property type="match status" value="1"/>
</dbReference>
<evidence type="ECO:0000256" key="4">
    <source>
        <dbReference type="ARBA" id="ARBA00022670"/>
    </source>
</evidence>
<evidence type="ECO:0000259" key="24">
    <source>
        <dbReference type="PROSITE" id="PS50994"/>
    </source>
</evidence>
<evidence type="ECO:0000256" key="2">
    <source>
        <dbReference type="ARBA" id="ARBA00022578"/>
    </source>
</evidence>
<dbReference type="OMA" id="CIDYCTE"/>
<feature type="non-terminal residue" evidence="25">
    <location>
        <position position="1"/>
    </location>
</feature>
<feature type="compositionally biased region" description="Low complexity" evidence="23">
    <location>
        <begin position="929"/>
        <end position="941"/>
    </location>
</feature>
<evidence type="ECO:0000256" key="22">
    <source>
        <dbReference type="ARBA" id="ARBA00049244"/>
    </source>
</evidence>
<evidence type="ECO:0000313" key="26">
    <source>
        <dbReference type="Proteomes" id="UP000191522"/>
    </source>
</evidence>
<keyword evidence="26" id="KW-1185">Reference proteome</keyword>
<dbReference type="GO" id="GO:0005524">
    <property type="term" value="F:ATP binding"/>
    <property type="evidence" value="ECO:0007669"/>
    <property type="project" value="UniProtKB-KW"/>
</dbReference>
<keyword evidence="3" id="KW-1188">Viral release from host cell</keyword>
<sequence length="1276" mass="143084">WETRLTNTADFEAWRESAYSALKARRLHNLIDYNIPRPDPDEAETDEAQNWLQVSTLVQQWLESGVSDAIRLKIRHSGKNVELADAWMREATTLLQGEGAWFYCEQAKAFDSIDFKDYTSPKDYIEAKVDALNKLHARGIKWVHPFYVLTKMLSELNRPPYTLTASNTIDRISNLSSDEALAFGLDDLHRECAKIVRQLANINTGDEEWSTVASSSSSANPPPSDNRRDRRGQGSSPPDKTKIKKNPPPGVKAHEHAENMKKSPDEQGKCGYCGRRHPRRNKSGPQAATCWHINPELRPKDWNPPQNNDVWWWNKTSRNPGNQPNQPNNNDTQKPAANPPSDSTKFTQQNPQPMVGGKASLAMLEDTFVQSMYDSEAREYEGHVSATVSATISSAMSAGKDWLYDTGSDSHICADKTAFICYDEYTPTEKPFEWVTSGGTKAKAQGYGKVKLSMLTKAGAINDIIFDAVYYPGIRFSIFGAEKGRKDLGIAYNGIDNTLCDTTNGDQVIGKIDIKHNLPWIRHYGLNPVVAAAISPQLAHRRLGHAGTPKLRINEARLDDTVSHTDGDEFNCEPCRLGKSKKVISRTPQVRAEKAGQFIHADLQHMEPTGIGGRRYTLVITDDASQARFVIHLKTKDQASPEMTTFAKTVKNCTGQYPQEWRIDGGLEFMTFYKWAKAEGLSVQPSAAYAHEQNGISEMSGQMLMRTARVMMIDAGAPAYLWPEALQTAAYINNRLRKPGSDQSLLEKWRHDLGMRELPTTLSHLRAWYCAAYVNIPPEKRVKAMKMKPRAWAGYLVGYEGENGHLFRIYNPASRKILVTRDVSFWEGDTTCRPLCDHPLDAPVSEPVNDFTQVEQEDVILHPSGINEPPRRLLPESTSIQAPRAPEPTLIPAPTMVNLPLRPFHQQPINFAPPRPDTLELPTLRFQPQVQPQVQHQAQPQHQHHAQRNRTALPRPMARIEEMPEFRGAPSSSPDPITEPPAAPQPRRTVERPPKKRLHRTGGDTGESRPQQSQTISPDPTSGQSSEDYPIMGERTIVEETPGPPPMPEATPLPTPPPALPGAFPAPILQPSLRRTSRSTAGKPAERYDSEDYGKYGTRKPSASAAMNDRWEDDIGETGLCFASTELRIKAHTIPIPTSYKAAMASDYADEWYKAMETQIGKITDAQAYKVVDRPSNARILPGKWVYDVKGDIDGYLKEFRARWVVCGNRQRHGYDFDESYAPVATDRAVKLYLCMIAKWRLKVKQFDMIAAYLNAAIDDRVVYMKQPTGFGDQNK</sequence>
<dbReference type="GO" id="GO:0008233">
    <property type="term" value="F:peptidase activity"/>
    <property type="evidence" value="ECO:0007669"/>
    <property type="project" value="UniProtKB-KW"/>
</dbReference>
<evidence type="ECO:0000256" key="1">
    <source>
        <dbReference type="ARBA" id="ARBA00002180"/>
    </source>
</evidence>
<keyword evidence="5" id="KW-0548">Nucleotidyltransferase</keyword>
<dbReference type="InterPro" id="IPR039537">
    <property type="entry name" value="Retrotran_Ty1/copia-like"/>
</dbReference>
<evidence type="ECO:0000256" key="12">
    <source>
        <dbReference type="ARBA" id="ARBA00022842"/>
    </source>
</evidence>
<dbReference type="SUPFAM" id="SSF53098">
    <property type="entry name" value="Ribonuclease H-like"/>
    <property type="match status" value="1"/>
</dbReference>
<keyword evidence="2" id="KW-0815">Transposition</keyword>
<dbReference type="Pfam" id="PF22936">
    <property type="entry name" value="Pol_BBD"/>
    <property type="match status" value="1"/>
</dbReference>
<evidence type="ECO:0000256" key="6">
    <source>
        <dbReference type="ARBA" id="ARBA00022722"/>
    </source>
</evidence>
<keyword evidence="19" id="KW-0233">DNA recombination</keyword>
<proteinExistence type="predicted"/>
<keyword evidence="12" id="KW-0460">Magnesium</keyword>
<evidence type="ECO:0000256" key="13">
    <source>
        <dbReference type="ARBA" id="ARBA00022884"/>
    </source>
</evidence>
<feature type="region of interest" description="Disordered" evidence="23">
    <location>
        <begin position="210"/>
        <end position="355"/>
    </location>
</feature>
<evidence type="ECO:0000256" key="20">
    <source>
        <dbReference type="ARBA" id="ARBA00023268"/>
    </source>
</evidence>
<dbReference type="GO" id="GO:0032196">
    <property type="term" value="P:transposition"/>
    <property type="evidence" value="ECO:0007669"/>
    <property type="project" value="UniProtKB-KW"/>
</dbReference>